<sequence>MWKTISVLLALVGFASAGVAVKYDDHQVLRITPTTTDEVSMLRDELPVAFRVDWWREPSYPGIPVDVRVGPSDLSSVTKMLEGAGISHEVFVEDVQKLIDFSSYTPGVVRGDDFDYGVYHTLPEIEEWMKTLEAEYPDLVELVEVGKSFEGRTITAVKFTGKVGNSTEKPGLWLDGGIHAREWISPAVNVYMLGKLLSDYGVDAETTDLIDSLEWYILPVFNVDGYDYTWNGDRMWRKTRSTYSSKLCVGVDPNRNWDWHWGEAGTSNNPCADDFQGPEAFSEVEVKTVSDFIKSKKNINGYVNFHSYSQLWMAPWGYTSDLPDDFDVQNGVGKAATEAIAKVHGTKFDHGNIADIIYPASGSSADWTYGECGILYSYGVELRDTGKYGFVLPEDQILESGEETLAGVKVLANAVKGSN</sequence>
<comment type="similarity">
    <text evidence="4 16">Belongs to the peptidase M14 family.</text>
</comment>
<evidence type="ECO:0000256" key="15">
    <source>
        <dbReference type="ARBA" id="ARBA00023157"/>
    </source>
</evidence>
<evidence type="ECO:0000256" key="14">
    <source>
        <dbReference type="ARBA" id="ARBA00023145"/>
    </source>
</evidence>
<dbReference type="SMART" id="SM00631">
    <property type="entry name" value="Zn_pept"/>
    <property type="match status" value="1"/>
</dbReference>
<keyword evidence="13" id="KW-0482">Metalloprotease</keyword>
<reference evidence="20" key="1">
    <citation type="journal article" date="2023" name="Commun. Biol.">
        <title>Genome analysis of Parmales, the sister group of diatoms, reveals the evolutionary specialization of diatoms from phago-mixotrophs to photoautotrophs.</title>
        <authorList>
            <person name="Ban H."/>
            <person name="Sato S."/>
            <person name="Yoshikawa S."/>
            <person name="Yamada K."/>
            <person name="Nakamura Y."/>
            <person name="Ichinomiya M."/>
            <person name="Sato N."/>
            <person name="Blanc-Mathieu R."/>
            <person name="Endo H."/>
            <person name="Kuwata A."/>
            <person name="Ogata H."/>
        </authorList>
    </citation>
    <scope>NUCLEOTIDE SEQUENCE [LARGE SCALE GENOMIC DNA]</scope>
</reference>
<dbReference type="Pfam" id="PF00246">
    <property type="entry name" value="Peptidase_M14"/>
    <property type="match status" value="1"/>
</dbReference>
<evidence type="ECO:0000256" key="8">
    <source>
        <dbReference type="ARBA" id="ARBA00022723"/>
    </source>
</evidence>
<dbReference type="PANTHER" id="PTHR11705">
    <property type="entry name" value="PROTEASE FAMILY M14 CARBOXYPEPTIDASE A,B"/>
    <property type="match status" value="1"/>
</dbReference>
<feature type="active site" description="Proton donor/acceptor" evidence="16">
    <location>
        <position position="381"/>
    </location>
</feature>
<comment type="function">
    <text evidence="2">Extracellular metalloprotease that contributes to pathogenicity.</text>
</comment>
<dbReference type="InterPro" id="IPR057246">
    <property type="entry name" value="CARBOXYPEPT_ZN_1"/>
</dbReference>
<dbReference type="OrthoDB" id="3626597at2759"/>
<keyword evidence="6" id="KW-0121">Carboxypeptidase</keyword>
<evidence type="ECO:0000256" key="11">
    <source>
        <dbReference type="ARBA" id="ARBA00022833"/>
    </source>
</evidence>
<keyword evidence="8" id="KW-0479">Metal-binding</keyword>
<dbReference type="CDD" id="cd03860">
    <property type="entry name" value="M14_CP_A-B_like"/>
    <property type="match status" value="1"/>
</dbReference>
<keyword evidence="11" id="KW-0862">Zinc</keyword>
<keyword evidence="12" id="KW-0843">Virulence</keyword>
<evidence type="ECO:0000256" key="16">
    <source>
        <dbReference type="PROSITE-ProRule" id="PRU01379"/>
    </source>
</evidence>
<dbReference type="Gene3D" id="3.40.630.10">
    <property type="entry name" value="Zn peptidases"/>
    <property type="match status" value="1"/>
</dbReference>
<dbReference type="FunFam" id="3.30.70.340:FF:000001">
    <property type="entry name" value="Carboxypeptidase A5"/>
    <property type="match status" value="1"/>
</dbReference>
<evidence type="ECO:0000256" key="3">
    <source>
        <dbReference type="ARBA" id="ARBA00004613"/>
    </source>
</evidence>
<evidence type="ECO:0000256" key="9">
    <source>
        <dbReference type="ARBA" id="ARBA00022729"/>
    </source>
</evidence>
<keyword evidence="7" id="KW-0645">Protease</keyword>
<dbReference type="Pfam" id="PF02244">
    <property type="entry name" value="Propep_M14"/>
    <property type="match status" value="1"/>
</dbReference>
<dbReference type="InterPro" id="IPR003146">
    <property type="entry name" value="M14A_act_pep"/>
</dbReference>
<dbReference type="GO" id="GO:0005615">
    <property type="term" value="C:extracellular space"/>
    <property type="evidence" value="ECO:0007669"/>
    <property type="project" value="TreeGrafter"/>
</dbReference>
<comment type="subcellular location">
    <subcellularLocation>
        <location evidence="3">Secreted</location>
    </subcellularLocation>
</comment>
<keyword evidence="20" id="KW-1185">Reference proteome</keyword>
<dbReference type="AlphaFoldDB" id="A0A9W7G270"/>
<organism evidence="19 20">
    <name type="scientific">Triparma columacea</name>
    <dbReference type="NCBI Taxonomy" id="722753"/>
    <lineage>
        <taxon>Eukaryota</taxon>
        <taxon>Sar</taxon>
        <taxon>Stramenopiles</taxon>
        <taxon>Ochrophyta</taxon>
        <taxon>Bolidophyceae</taxon>
        <taxon>Parmales</taxon>
        <taxon>Triparmaceae</taxon>
        <taxon>Triparma</taxon>
    </lineage>
</organism>
<dbReference type="PROSITE" id="PS00132">
    <property type="entry name" value="CARBOXYPEPT_ZN_1"/>
    <property type="match status" value="1"/>
</dbReference>
<dbReference type="GO" id="GO:0004181">
    <property type="term" value="F:metallocarboxypeptidase activity"/>
    <property type="evidence" value="ECO:0007669"/>
    <property type="project" value="InterPro"/>
</dbReference>
<feature type="signal peptide" evidence="17">
    <location>
        <begin position="1"/>
        <end position="17"/>
    </location>
</feature>
<keyword evidence="5" id="KW-0964">Secreted</keyword>
<dbReference type="Gene3D" id="3.30.70.340">
    <property type="entry name" value="Metallocarboxypeptidase-like"/>
    <property type="match status" value="1"/>
</dbReference>
<comment type="cofactor">
    <cofactor evidence="1">
        <name>Zn(2+)</name>
        <dbReference type="ChEBI" id="CHEBI:29105"/>
    </cofactor>
</comment>
<name>A0A9W7G270_9STRA</name>
<evidence type="ECO:0000256" key="4">
    <source>
        <dbReference type="ARBA" id="ARBA00005988"/>
    </source>
</evidence>
<keyword evidence="9 17" id="KW-0732">Signal</keyword>
<dbReference type="InterPro" id="IPR000834">
    <property type="entry name" value="Peptidase_M14"/>
</dbReference>
<evidence type="ECO:0000256" key="13">
    <source>
        <dbReference type="ARBA" id="ARBA00023049"/>
    </source>
</evidence>
<evidence type="ECO:0000256" key="12">
    <source>
        <dbReference type="ARBA" id="ARBA00023026"/>
    </source>
</evidence>
<evidence type="ECO:0000256" key="5">
    <source>
        <dbReference type="ARBA" id="ARBA00022525"/>
    </source>
</evidence>
<evidence type="ECO:0000256" key="1">
    <source>
        <dbReference type="ARBA" id="ARBA00001947"/>
    </source>
</evidence>
<dbReference type="GO" id="GO:0008270">
    <property type="term" value="F:zinc ion binding"/>
    <property type="evidence" value="ECO:0007669"/>
    <property type="project" value="InterPro"/>
</dbReference>
<dbReference type="PROSITE" id="PS52035">
    <property type="entry name" value="PEPTIDASE_M14"/>
    <property type="match status" value="1"/>
</dbReference>
<evidence type="ECO:0000256" key="17">
    <source>
        <dbReference type="SAM" id="SignalP"/>
    </source>
</evidence>
<keyword evidence="10" id="KW-0378">Hydrolase</keyword>
<dbReference type="InterPro" id="IPR036990">
    <property type="entry name" value="M14A-like_propep"/>
</dbReference>
<proteinExistence type="inferred from homology"/>
<dbReference type="EMBL" id="BRYA01000670">
    <property type="protein sequence ID" value="GMI28867.1"/>
    <property type="molecule type" value="Genomic_DNA"/>
</dbReference>
<dbReference type="SUPFAM" id="SSF54897">
    <property type="entry name" value="Protease propeptides/inhibitors"/>
    <property type="match status" value="1"/>
</dbReference>
<dbReference type="SUPFAM" id="SSF53187">
    <property type="entry name" value="Zn-dependent exopeptidases"/>
    <property type="match status" value="1"/>
</dbReference>
<evidence type="ECO:0000313" key="19">
    <source>
        <dbReference type="EMBL" id="GMI28867.1"/>
    </source>
</evidence>
<feature type="chain" id="PRO_5040740935" description="Peptidase M14 domain-containing protein" evidence="17">
    <location>
        <begin position="18"/>
        <end position="419"/>
    </location>
</feature>
<evidence type="ECO:0000256" key="10">
    <source>
        <dbReference type="ARBA" id="ARBA00022801"/>
    </source>
</evidence>
<accession>A0A9W7G270</accession>
<dbReference type="PRINTS" id="PR00765">
    <property type="entry name" value="CRBOXYPTASEA"/>
</dbReference>
<keyword evidence="14" id="KW-0865">Zymogen</keyword>
<dbReference type="GO" id="GO:0006508">
    <property type="term" value="P:proteolysis"/>
    <property type="evidence" value="ECO:0007669"/>
    <property type="project" value="UniProtKB-KW"/>
</dbReference>
<evidence type="ECO:0000313" key="20">
    <source>
        <dbReference type="Proteomes" id="UP001165065"/>
    </source>
</evidence>
<dbReference type="FunFam" id="3.40.630.10:FF:000040">
    <property type="entry name" value="zinc carboxypeptidase"/>
    <property type="match status" value="1"/>
</dbReference>
<keyword evidence="15" id="KW-1015">Disulfide bond</keyword>
<dbReference type="PANTHER" id="PTHR11705:SF143">
    <property type="entry name" value="SLL0236 PROTEIN"/>
    <property type="match status" value="1"/>
</dbReference>
<gene>
    <name evidence="19" type="ORF">TrCOL_g12294</name>
</gene>
<evidence type="ECO:0000256" key="2">
    <source>
        <dbReference type="ARBA" id="ARBA00003091"/>
    </source>
</evidence>
<evidence type="ECO:0000259" key="18">
    <source>
        <dbReference type="PROSITE" id="PS52035"/>
    </source>
</evidence>
<evidence type="ECO:0000256" key="7">
    <source>
        <dbReference type="ARBA" id="ARBA00022670"/>
    </source>
</evidence>
<dbReference type="Proteomes" id="UP001165065">
    <property type="component" value="Unassembled WGS sequence"/>
</dbReference>
<evidence type="ECO:0000256" key="6">
    <source>
        <dbReference type="ARBA" id="ARBA00022645"/>
    </source>
</evidence>
<protein>
    <recommendedName>
        <fullName evidence="18">Peptidase M14 domain-containing protein</fullName>
    </recommendedName>
</protein>
<feature type="domain" description="Peptidase M14" evidence="18">
    <location>
        <begin position="118"/>
        <end position="415"/>
    </location>
</feature>
<comment type="caution">
    <text evidence="19">The sequence shown here is derived from an EMBL/GenBank/DDBJ whole genome shotgun (WGS) entry which is preliminary data.</text>
</comment>